<dbReference type="RefSeq" id="WP_390284894.1">
    <property type="nucleotide sequence ID" value="NZ_JBHUDI010000003.1"/>
</dbReference>
<proteinExistence type="predicted"/>
<dbReference type="Gene3D" id="3.40.50.150">
    <property type="entry name" value="Vaccinia Virus protein VP39"/>
    <property type="match status" value="1"/>
</dbReference>
<dbReference type="InterPro" id="IPR006342">
    <property type="entry name" value="FkbM_mtfrase"/>
</dbReference>
<dbReference type="EMBL" id="JBHUDI010000003">
    <property type="protein sequence ID" value="MFD1562874.1"/>
    <property type="molecule type" value="Genomic_DNA"/>
</dbReference>
<evidence type="ECO:0000313" key="4">
    <source>
        <dbReference type="Proteomes" id="UP001597076"/>
    </source>
</evidence>
<dbReference type="GO" id="GO:0008168">
    <property type="term" value="F:methyltransferase activity"/>
    <property type="evidence" value="ECO:0007669"/>
    <property type="project" value="UniProtKB-KW"/>
</dbReference>
<keyword evidence="3" id="KW-0808">Transferase</keyword>
<name>A0ABD6BCU8_9EURY</name>
<gene>
    <name evidence="3" type="ORF">ACFR99_04850</name>
</gene>
<dbReference type="GO" id="GO:0032259">
    <property type="term" value="P:methylation"/>
    <property type="evidence" value="ECO:0007669"/>
    <property type="project" value="UniProtKB-KW"/>
</dbReference>
<dbReference type="SUPFAM" id="SSF53335">
    <property type="entry name" value="S-adenosyl-L-methionine-dependent methyltransferases"/>
    <property type="match status" value="1"/>
</dbReference>
<feature type="region of interest" description="Disordered" evidence="1">
    <location>
        <begin position="1"/>
        <end position="33"/>
    </location>
</feature>
<keyword evidence="4" id="KW-1185">Reference proteome</keyword>
<dbReference type="Proteomes" id="UP001597076">
    <property type="component" value="Unassembled WGS sequence"/>
</dbReference>
<feature type="compositionally biased region" description="Low complexity" evidence="1">
    <location>
        <begin position="10"/>
        <end position="22"/>
    </location>
</feature>
<feature type="domain" description="Methyltransferase FkbM" evidence="2">
    <location>
        <begin position="15"/>
        <end position="87"/>
    </location>
</feature>
<comment type="caution">
    <text evidence="3">The sequence shown here is derived from an EMBL/GenBank/DDBJ whole genome shotgun (WGS) entry which is preliminary data.</text>
</comment>
<protein>
    <submittedName>
        <fullName evidence="3">FkbM family methyltransferase</fullName>
    </submittedName>
</protein>
<organism evidence="3 4">
    <name type="scientific">Haloarchaeobius amylolyticus</name>
    <dbReference type="NCBI Taxonomy" id="1198296"/>
    <lineage>
        <taxon>Archaea</taxon>
        <taxon>Methanobacteriati</taxon>
        <taxon>Methanobacteriota</taxon>
        <taxon>Stenosarchaea group</taxon>
        <taxon>Halobacteria</taxon>
        <taxon>Halobacteriales</taxon>
        <taxon>Halorubellaceae</taxon>
        <taxon>Haloarchaeobius</taxon>
    </lineage>
</organism>
<dbReference type="Pfam" id="PF05050">
    <property type="entry name" value="Methyltransf_21"/>
    <property type="match status" value="1"/>
</dbReference>
<evidence type="ECO:0000256" key="1">
    <source>
        <dbReference type="SAM" id="MobiDB-lite"/>
    </source>
</evidence>
<sequence>MAPSDGENHTLTGGTDDPGTTTAPVKRGDNLIDSGAVSDPTVLKIDIEAGEADELDGLKSVLQNVRLAYIEVHGQHLTDISRSIDDVKTSL</sequence>
<evidence type="ECO:0000313" key="3">
    <source>
        <dbReference type="EMBL" id="MFD1562874.1"/>
    </source>
</evidence>
<keyword evidence="3" id="KW-0489">Methyltransferase</keyword>
<reference evidence="3 4" key="1">
    <citation type="journal article" date="2019" name="Int. J. Syst. Evol. Microbiol.">
        <title>The Global Catalogue of Microorganisms (GCM) 10K type strain sequencing project: providing services to taxonomists for standard genome sequencing and annotation.</title>
        <authorList>
            <consortium name="The Broad Institute Genomics Platform"/>
            <consortium name="The Broad Institute Genome Sequencing Center for Infectious Disease"/>
            <person name="Wu L."/>
            <person name="Ma J."/>
        </authorList>
    </citation>
    <scope>NUCLEOTIDE SEQUENCE [LARGE SCALE GENOMIC DNA]</scope>
    <source>
        <strain evidence="3 4">CGMCC 1.12230</strain>
    </source>
</reference>
<accession>A0ABD6BCU8</accession>
<dbReference type="AlphaFoldDB" id="A0ABD6BCU8"/>
<evidence type="ECO:0000259" key="2">
    <source>
        <dbReference type="Pfam" id="PF05050"/>
    </source>
</evidence>
<dbReference type="InterPro" id="IPR029063">
    <property type="entry name" value="SAM-dependent_MTases_sf"/>
</dbReference>